<reference evidence="1" key="1">
    <citation type="submission" date="2021-06" db="EMBL/GenBank/DDBJ databases">
        <title>Parelaphostrongylus tenuis whole genome reference sequence.</title>
        <authorList>
            <person name="Garwood T.J."/>
            <person name="Larsen P.A."/>
            <person name="Fountain-Jones N.M."/>
            <person name="Garbe J.R."/>
            <person name="Macchietto M.G."/>
            <person name="Kania S.A."/>
            <person name="Gerhold R.W."/>
            <person name="Richards J.E."/>
            <person name="Wolf T.M."/>
        </authorList>
    </citation>
    <scope>NUCLEOTIDE SEQUENCE</scope>
    <source>
        <strain evidence="1">MNPRO001-30</strain>
        <tissue evidence="1">Meninges</tissue>
    </source>
</reference>
<name>A0AAD5MA66_PARTN</name>
<dbReference type="EMBL" id="JAHQIW010001657">
    <property type="protein sequence ID" value="KAJ1353273.1"/>
    <property type="molecule type" value="Genomic_DNA"/>
</dbReference>
<sequence length="117" mass="13539">MAHIEEILSYSFKKWDCDLKKSPTVNYVLSQKASSFEDYAVRSVALSVSDPINEGFLSQLSRQKRLVQTLVAKRPITRNLMESSMTFRNPYLETYAQDVDPGVRIIIEEITLFRARF</sequence>
<keyword evidence="2" id="KW-1185">Reference proteome</keyword>
<evidence type="ECO:0000313" key="1">
    <source>
        <dbReference type="EMBL" id="KAJ1353273.1"/>
    </source>
</evidence>
<protein>
    <submittedName>
        <fullName evidence="1">Uncharacterized protein</fullName>
    </submittedName>
</protein>
<evidence type="ECO:0000313" key="2">
    <source>
        <dbReference type="Proteomes" id="UP001196413"/>
    </source>
</evidence>
<comment type="caution">
    <text evidence="1">The sequence shown here is derived from an EMBL/GenBank/DDBJ whole genome shotgun (WGS) entry which is preliminary data.</text>
</comment>
<proteinExistence type="predicted"/>
<organism evidence="1 2">
    <name type="scientific">Parelaphostrongylus tenuis</name>
    <name type="common">Meningeal worm</name>
    <dbReference type="NCBI Taxonomy" id="148309"/>
    <lineage>
        <taxon>Eukaryota</taxon>
        <taxon>Metazoa</taxon>
        <taxon>Ecdysozoa</taxon>
        <taxon>Nematoda</taxon>
        <taxon>Chromadorea</taxon>
        <taxon>Rhabditida</taxon>
        <taxon>Rhabditina</taxon>
        <taxon>Rhabditomorpha</taxon>
        <taxon>Strongyloidea</taxon>
        <taxon>Metastrongylidae</taxon>
        <taxon>Parelaphostrongylus</taxon>
    </lineage>
</organism>
<accession>A0AAD5MA66</accession>
<dbReference type="AlphaFoldDB" id="A0AAD5MA66"/>
<dbReference type="Proteomes" id="UP001196413">
    <property type="component" value="Unassembled WGS sequence"/>
</dbReference>
<gene>
    <name evidence="1" type="ORF">KIN20_009873</name>
</gene>